<gene>
    <name evidence="4" type="primary">MGC145260</name>
</gene>
<dbReference type="GeneTree" id="ENSGT00530000066748"/>
<name>A0A6I8Q157_XENTR</name>
<evidence type="ECO:0000259" key="3">
    <source>
        <dbReference type="PROSITE" id="PS51841"/>
    </source>
</evidence>
<dbReference type="PANTHER" id="PTHR37397:SF1">
    <property type="entry name" value="LTD DOMAIN-CONTAINING PROTEIN"/>
    <property type="match status" value="1"/>
</dbReference>
<keyword evidence="2" id="KW-0732">Signal</keyword>
<protein>
    <recommendedName>
        <fullName evidence="3">LTD domain-containing protein</fullName>
    </recommendedName>
</protein>
<dbReference type="InParanoid" id="A0A6I8Q157"/>
<dbReference type="InterPro" id="IPR001322">
    <property type="entry name" value="Lamin_tail_dom"/>
</dbReference>
<reference evidence="4" key="1">
    <citation type="journal article" date="2010" name="Science">
        <title>The genome of the Western clawed frog Xenopus tropicalis.</title>
        <authorList>
            <person name="Hellsten U."/>
            <person name="Harland R.M."/>
            <person name="Gilchrist M.J."/>
            <person name="Hendrix D."/>
            <person name="Jurka J."/>
            <person name="Kapitonov V."/>
            <person name="Ovcharenko I."/>
            <person name="Putnam N.H."/>
            <person name="Shu S."/>
            <person name="Taher L."/>
            <person name="Blitz I.L."/>
            <person name="Blumberg B."/>
            <person name="Dichmann D.S."/>
            <person name="Dubchak I."/>
            <person name="Amaya E."/>
            <person name="Detter J.C."/>
            <person name="Fletcher R."/>
            <person name="Gerhard D.S."/>
            <person name="Goodstein D."/>
            <person name="Graves T."/>
            <person name="Grigoriev I.V."/>
            <person name="Grimwood J."/>
            <person name="Kawashima T."/>
            <person name="Lindquist E."/>
            <person name="Lucas S.M."/>
            <person name="Mead P.E."/>
            <person name="Mitros T."/>
            <person name="Ogino H."/>
            <person name="Ohta Y."/>
            <person name="Poliakov A.V."/>
            <person name="Pollet N."/>
            <person name="Robert J."/>
            <person name="Salamov A."/>
            <person name="Sater A.K."/>
            <person name="Schmutz J."/>
            <person name="Terry A."/>
            <person name="Vize P.D."/>
            <person name="Warren W.C."/>
            <person name="Wells D."/>
            <person name="Wills A."/>
            <person name="Wilson R.K."/>
            <person name="Zimmerman L.B."/>
            <person name="Zorn A.M."/>
            <person name="Grainger R."/>
            <person name="Grammer T."/>
            <person name="Khokha M.K."/>
            <person name="Richardson P.M."/>
            <person name="Rokhsar D.S."/>
        </authorList>
    </citation>
    <scope>NUCLEOTIDE SEQUENCE [LARGE SCALE GENOMIC DNA]</scope>
    <source>
        <strain evidence="4">Nigerian</strain>
    </source>
</reference>
<accession>A0A6I8Q157</accession>
<feature type="transmembrane region" description="Helical" evidence="1">
    <location>
        <begin position="1040"/>
        <end position="1063"/>
    </location>
</feature>
<dbReference type="PANTHER" id="PTHR37397">
    <property type="entry name" value="SI:CH211-183D21.1"/>
    <property type="match status" value="1"/>
</dbReference>
<feature type="domain" description="LTD" evidence="3">
    <location>
        <begin position="519"/>
        <end position="652"/>
    </location>
</feature>
<dbReference type="DNASU" id="780342"/>
<keyword evidence="1" id="KW-0472">Membrane</keyword>
<evidence type="ECO:0000313" key="4">
    <source>
        <dbReference type="Ensembl" id="ENSXETP00000062716"/>
    </source>
</evidence>
<feature type="signal peptide" evidence="2">
    <location>
        <begin position="1"/>
        <end position="31"/>
    </location>
</feature>
<evidence type="ECO:0000256" key="2">
    <source>
        <dbReference type="SAM" id="SignalP"/>
    </source>
</evidence>
<keyword evidence="1" id="KW-1133">Transmembrane helix</keyword>
<evidence type="ECO:0000256" key="1">
    <source>
        <dbReference type="SAM" id="Phobius"/>
    </source>
</evidence>
<dbReference type="Ensembl" id="ENSXETT00000062816">
    <property type="protein sequence ID" value="ENSXETP00000062716"/>
    <property type="gene ID" value="ENSXETG00000032294"/>
</dbReference>
<organism evidence="4">
    <name type="scientific">Xenopus tropicalis</name>
    <name type="common">Western clawed frog</name>
    <name type="synonym">Silurana tropicalis</name>
    <dbReference type="NCBI Taxonomy" id="8364"/>
    <lineage>
        <taxon>Eukaryota</taxon>
        <taxon>Metazoa</taxon>
        <taxon>Chordata</taxon>
        <taxon>Craniata</taxon>
        <taxon>Vertebrata</taxon>
        <taxon>Euteleostomi</taxon>
        <taxon>Amphibia</taxon>
        <taxon>Batrachia</taxon>
        <taxon>Anura</taxon>
        <taxon>Pipoidea</taxon>
        <taxon>Pipidae</taxon>
        <taxon>Xenopodinae</taxon>
        <taxon>Xenopus</taxon>
        <taxon>Silurana</taxon>
    </lineage>
</organism>
<keyword evidence="1" id="KW-0812">Transmembrane</keyword>
<dbReference type="AlphaFoldDB" id="A0A6I8Q157"/>
<feature type="chain" id="PRO_5030155143" description="LTD domain-containing protein" evidence="2">
    <location>
        <begin position="32"/>
        <end position="1086"/>
    </location>
</feature>
<dbReference type="Bgee" id="ENSXETG00000032294">
    <property type="expression patterns" value="Expressed in neurula embryo and 17 other cell types or tissues"/>
</dbReference>
<dbReference type="PROSITE" id="PS51841">
    <property type="entry name" value="LTD"/>
    <property type="match status" value="1"/>
</dbReference>
<reference evidence="4" key="2">
    <citation type="submission" date="2020-05" db="UniProtKB">
        <authorList>
            <consortium name="Ensembl"/>
        </authorList>
    </citation>
    <scope>IDENTIFICATION</scope>
</reference>
<sequence length="1086" mass="119206">MLGLRRSVSGDMEAARALLALLLSWILMVESQNLIKNSKEQKLEGQLLISEVNSDNPGHDTAEFLELYHTSGQNVSLDNYTLVFYNGKTNMAYKVLNLSGRSTDKRGFFLIGSIGVSPKPAIILPTNTIQNGPDAIALYFGKGPYKENMRVTREGLVDALVHKAKSTDQADVLQKVLTPGAEAFLEDASFHTSDESIGRCLELDGQWNFKMTHISPWNPNFCKGFPEIMINEVPSPFAQDLYIEIKGPPSTLLSGLVLAFISGESNEIYYSTDIRGLTGRNGLYLLEGEKHDNRAQQTLPDTVRLMAKGGGAVALYLGKSSRILPKTPFPTNGLIDALVYTDYEGTVSQPLQELTAGRPIIYWQHGNNSTAASRCTGPEGKLTAFLLTNSTPGQANDCRPESVPDDVHLCFRITDCTVWEGENVISEFQAALVQSLQSLCQCNVSSSSFIDARLTCDSTLLTLHMQLNASLTLQKADFQELQQHFVSSGDTVIVGGRNATVLPSCLPLIASSTLPSATDPTTEGPPTSEAPALLINEVNPNTPGAAEDMEYIELYHPGGSSFSLDGYWLVLYNGKNNLAYLALDLKGNHTNTHGYFLVGSNKLKPLPHISLPFNTIQNGADAVALYYRPAKGYKKNMEVTAEGLVDAIVYVSDVGDDAKRLLKVLAPGQEAVHEDERFLLQDESLSRCHGLILKDQSSFQVTKITPLADNDCPKAVPSSLPSVTPTMSESSPPVPSIQPMSIVINEVGLSHGRELYNFIELKGPPGGKLHELIIVLYDVDGKVYDRFMLQGMLGLSGIYVIGTNSTSSDQLLQLLSRPNPHVTQALALYRGTLESFPLGSSITQKGLLDAVVHSWEDGADAETLRDLSKDRITLHVEQRFLSVSRCLYGKGSHRSMLLPVPHPSPGTENLCPTSIASLQLDFCMKDSSLIDFSADCSELEPAEQKTMNSLKTTLSLSMKNHCKTGFTPPSYIQDLQLTCAQNQLSISGNILTYHNDQQCIESWNADLLTHPEPFKLQERSLEPLTACLVPEKVQGTFRTWHISLLIVLFLLLLFGAVGLILFLRKRRPQNYTSIEMNPHLELTYEY</sequence>
<proteinExistence type="predicted"/>